<reference evidence="7" key="1">
    <citation type="journal article" date="2021" name="Nat. Commun.">
        <title>Genetic determinants of endophytism in the Arabidopsis root mycobiome.</title>
        <authorList>
            <person name="Mesny F."/>
            <person name="Miyauchi S."/>
            <person name="Thiergart T."/>
            <person name="Pickel B."/>
            <person name="Atanasova L."/>
            <person name="Karlsson M."/>
            <person name="Huettel B."/>
            <person name="Barry K.W."/>
            <person name="Haridas S."/>
            <person name="Chen C."/>
            <person name="Bauer D."/>
            <person name="Andreopoulos W."/>
            <person name="Pangilinan J."/>
            <person name="LaButti K."/>
            <person name="Riley R."/>
            <person name="Lipzen A."/>
            <person name="Clum A."/>
            <person name="Drula E."/>
            <person name="Henrissat B."/>
            <person name="Kohler A."/>
            <person name="Grigoriev I.V."/>
            <person name="Martin F.M."/>
            <person name="Hacquard S."/>
        </authorList>
    </citation>
    <scope>NUCLEOTIDE SEQUENCE</scope>
    <source>
        <strain evidence="7">FSSC 5 MPI-SDFR-AT-0091</strain>
    </source>
</reference>
<dbReference type="InterPro" id="IPR018392">
    <property type="entry name" value="LysM"/>
</dbReference>
<dbReference type="InterPro" id="IPR036779">
    <property type="entry name" value="LysM_dom_sf"/>
</dbReference>
<feature type="region of interest" description="Disordered" evidence="4">
    <location>
        <begin position="561"/>
        <end position="663"/>
    </location>
</feature>
<feature type="region of interest" description="Disordered" evidence="4">
    <location>
        <begin position="152"/>
        <end position="174"/>
    </location>
</feature>
<dbReference type="PANTHER" id="PTHR34997">
    <property type="entry name" value="AM15"/>
    <property type="match status" value="1"/>
</dbReference>
<evidence type="ECO:0000256" key="1">
    <source>
        <dbReference type="ARBA" id="ARBA00022669"/>
    </source>
</evidence>
<sequence>MIPFILVFAVLLGVSGAADSKPGSDTLKGIASNCNAFHTVKKGDDCDTVVSEYDITRAEFLKWNPAVSKDCSKNFWVTYAYCVGIDQDSSSTTFSTFTTKTQSRVTSTTAGHGQDTTTTIRTFATRVSRNTSTKADTTYSIRNPVATWELASPTEDTEWPPQRTQEGQPSNCKDWHKVERGDTCESIVLNYGNWRMTVKNFKQWNPTVLDDCSGLFIGWWVCINAPMKHTTTKNFGFHRPSTTVSIPDYTPKPSSTIDWSWTPSPTHEGASKSCKAWHQAKEGDTCDFIISRGYISKDDFYRSNPGVESQCDGLDKGYYYCAAAHMPWEKEYPMPPTVTAEPTVVPSGQTKDCKAWYKAAPHEDCELILLMFYMFSLEDFVKWNPSVGKECSKGIVENQWYCIGVPGSPTTRTGIIPSPTPVPKEDQTQKGMAKNCNRTWQVTKQDTCDSIIKHIGITEEQFFAWNPAIGDAKKHTCDNLKVQYWVCIGVQHAASRVDKTTATSASAAPTFTSSLNSTTFGSGSTTATQTSLLYTASSESLTSSEPGVTFITKAKSSVKTSDSTLMTEYSETSVPGTTEIQTSKSTESSQRDTTHSSTLTADRTTADYGKTGHEETSASATDYTTPGHTKSTRQGTTQSSTSTADRSAPESTISYTNPPGQWTTSTVYTTRVLTFYSCAPEVETSDCPYGPHFTTETILVSTTVCPVTEIGTGPQHTQLATFIPDASASLYPPAPNPTSSAASISSAPNVKHPIPTEATASTRPSAVVSDGLGCPAPVATPLPREIFANTMAPRDFYEWNPSVSRDCSDLYLGYWYCIGTTGPAARISSAFPDPTW</sequence>
<keyword evidence="5" id="KW-0732">Signal</keyword>
<dbReference type="Gene3D" id="3.10.350.10">
    <property type="entry name" value="LysM domain"/>
    <property type="match status" value="6"/>
</dbReference>
<dbReference type="CDD" id="cd00118">
    <property type="entry name" value="LysM"/>
    <property type="match status" value="4"/>
</dbReference>
<dbReference type="EMBL" id="JAGTJS010000004">
    <property type="protein sequence ID" value="KAH7271679.1"/>
    <property type="molecule type" value="Genomic_DNA"/>
</dbReference>
<dbReference type="SUPFAM" id="SSF54106">
    <property type="entry name" value="LysM domain"/>
    <property type="match status" value="3"/>
</dbReference>
<organism evidence="7 8">
    <name type="scientific">Fusarium solani</name>
    <name type="common">Filamentous fungus</name>
    <dbReference type="NCBI Taxonomy" id="169388"/>
    <lineage>
        <taxon>Eukaryota</taxon>
        <taxon>Fungi</taxon>
        <taxon>Dikarya</taxon>
        <taxon>Ascomycota</taxon>
        <taxon>Pezizomycotina</taxon>
        <taxon>Sordariomycetes</taxon>
        <taxon>Hypocreomycetidae</taxon>
        <taxon>Hypocreales</taxon>
        <taxon>Nectriaceae</taxon>
        <taxon>Fusarium</taxon>
        <taxon>Fusarium solani species complex</taxon>
    </lineage>
</organism>
<keyword evidence="1" id="KW-0147">Chitin-binding</keyword>
<gene>
    <name evidence="7" type="ORF">B0J15DRAFT_461698</name>
</gene>
<comment type="similarity">
    <text evidence="3">Belongs to the secreted LysM effector family.</text>
</comment>
<dbReference type="SMART" id="SM00257">
    <property type="entry name" value="LysM"/>
    <property type="match status" value="4"/>
</dbReference>
<evidence type="ECO:0000256" key="2">
    <source>
        <dbReference type="ARBA" id="ARBA00023026"/>
    </source>
</evidence>
<feature type="compositionally biased region" description="Polar residues" evidence="4">
    <location>
        <begin position="649"/>
        <end position="662"/>
    </location>
</feature>
<feature type="domain" description="LysM" evidence="6">
    <location>
        <begin position="36"/>
        <end position="83"/>
    </location>
</feature>
<protein>
    <recommendedName>
        <fullName evidence="6">LysM domain-containing protein</fullName>
    </recommendedName>
</protein>
<dbReference type="Proteomes" id="UP000736672">
    <property type="component" value="Unassembled WGS sequence"/>
</dbReference>
<feature type="compositionally biased region" description="Polar residues" evidence="4">
    <location>
        <begin position="162"/>
        <end position="171"/>
    </location>
</feature>
<keyword evidence="8" id="KW-1185">Reference proteome</keyword>
<feature type="compositionally biased region" description="Polar residues" evidence="4">
    <location>
        <begin position="617"/>
        <end position="628"/>
    </location>
</feature>
<dbReference type="AlphaFoldDB" id="A0A9P9KZZ9"/>
<feature type="domain" description="LysM" evidence="6">
    <location>
        <begin position="438"/>
        <end position="488"/>
    </location>
</feature>
<evidence type="ECO:0000256" key="5">
    <source>
        <dbReference type="SAM" id="SignalP"/>
    </source>
</evidence>
<evidence type="ECO:0000313" key="8">
    <source>
        <dbReference type="Proteomes" id="UP000736672"/>
    </source>
</evidence>
<feature type="compositionally biased region" description="Polar residues" evidence="4">
    <location>
        <begin position="561"/>
        <end position="588"/>
    </location>
</feature>
<feature type="domain" description="LysM" evidence="6">
    <location>
        <begin position="276"/>
        <end position="322"/>
    </location>
</feature>
<comment type="caution">
    <text evidence="7">The sequence shown here is derived from an EMBL/GenBank/DDBJ whole genome shotgun (WGS) entry which is preliminary data.</text>
</comment>
<feature type="domain" description="LysM" evidence="6">
    <location>
        <begin position="174"/>
        <end position="223"/>
    </location>
</feature>
<dbReference type="GO" id="GO:0008061">
    <property type="term" value="F:chitin binding"/>
    <property type="evidence" value="ECO:0007669"/>
    <property type="project" value="UniProtKB-KW"/>
</dbReference>
<accession>A0A9P9KZZ9</accession>
<dbReference type="Pfam" id="PF01476">
    <property type="entry name" value="LysM"/>
    <property type="match status" value="1"/>
</dbReference>
<evidence type="ECO:0000256" key="3">
    <source>
        <dbReference type="ARBA" id="ARBA00044955"/>
    </source>
</evidence>
<evidence type="ECO:0000259" key="6">
    <source>
        <dbReference type="PROSITE" id="PS51782"/>
    </source>
</evidence>
<dbReference type="PANTHER" id="PTHR34997:SF1">
    <property type="entry name" value="PEPTIDOGLYCAN-BINDING LYSIN DOMAIN"/>
    <property type="match status" value="1"/>
</dbReference>
<proteinExistence type="inferred from homology"/>
<feature type="chain" id="PRO_5040430934" description="LysM domain-containing protein" evidence="5">
    <location>
        <begin position="18"/>
        <end position="836"/>
    </location>
</feature>
<feature type="signal peptide" evidence="5">
    <location>
        <begin position="1"/>
        <end position="17"/>
    </location>
</feature>
<evidence type="ECO:0000313" key="7">
    <source>
        <dbReference type="EMBL" id="KAH7271679.1"/>
    </source>
</evidence>
<dbReference type="PROSITE" id="PS51782">
    <property type="entry name" value="LYSM"/>
    <property type="match status" value="4"/>
</dbReference>
<name>A0A9P9KZZ9_FUSSL</name>
<dbReference type="OrthoDB" id="5095222at2759"/>
<evidence type="ECO:0000256" key="4">
    <source>
        <dbReference type="SAM" id="MobiDB-lite"/>
    </source>
</evidence>
<feature type="compositionally biased region" description="Low complexity" evidence="4">
    <location>
        <begin position="632"/>
        <end position="643"/>
    </location>
</feature>
<dbReference type="InterPro" id="IPR052210">
    <property type="entry name" value="LysM1-like"/>
</dbReference>
<keyword evidence="2" id="KW-0843">Virulence</keyword>